<reference evidence="1" key="2">
    <citation type="submission" date="2025-09" db="UniProtKB">
        <authorList>
            <consortium name="Ensembl"/>
        </authorList>
    </citation>
    <scope>IDENTIFICATION</scope>
</reference>
<protein>
    <recommendedName>
        <fullName evidence="3">KRAB domain-containing protein</fullName>
    </recommendedName>
</protein>
<dbReference type="GeneTree" id="ENSGT00940000173590"/>
<evidence type="ECO:0000313" key="1">
    <source>
        <dbReference type="Ensembl" id="ENSMMNP00015005851.1"/>
    </source>
</evidence>
<sequence length="105" mass="11410">MGLDALCPTGPVSSLREQALLKTLVVDWDTEAWQRDPTFSGLQRVRVVSFVKGDSVSACAFLVVLSYPELKVLQMTSHFSRPSSLVPIALYLSVPAELTTPSSLS</sequence>
<dbReference type="Ensembl" id="ENSMMNT00015006397.1">
    <property type="protein sequence ID" value="ENSMMNP00015005851.1"/>
    <property type="gene ID" value="ENSMMNG00015004378.1"/>
</dbReference>
<reference evidence="1" key="1">
    <citation type="submission" date="2025-08" db="UniProtKB">
        <authorList>
            <consortium name="Ensembl"/>
        </authorList>
    </citation>
    <scope>IDENTIFICATION</scope>
</reference>
<dbReference type="AlphaFoldDB" id="A0A8C6ASJ4"/>
<dbReference type="Gene3D" id="3.30.2170.10">
    <property type="entry name" value="archaeoglobus fulgidus dsm 4304 superfamily"/>
    <property type="match status" value="1"/>
</dbReference>
<evidence type="ECO:0008006" key="3">
    <source>
        <dbReference type="Google" id="ProtNLM"/>
    </source>
</evidence>
<accession>A0A8C6ASJ4</accession>
<keyword evidence="2" id="KW-1185">Reference proteome</keyword>
<dbReference type="Proteomes" id="UP000694561">
    <property type="component" value="Unplaced"/>
</dbReference>
<organism evidence="1 2">
    <name type="scientific">Monodon monoceros</name>
    <name type="common">Narwhal</name>
    <name type="synonym">Ceratodon monodon</name>
    <dbReference type="NCBI Taxonomy" id="40151"/>
    <lineage>
        <taxon>Eukaryota</taxon>
        <taxon>Metazoa</taxon>
        <taxon>Chordata</taxon>
        <taxon>Craniata</taxon>
        <taxon>Vertebrata</taxon>
        <taxon>Euteleostomi</taxon>
        <taxon>Mammalia</taxon>
        <taxon>Eutheria</taxon>
        <taxon>Laurasiatheria</taxon>
        <taxon>Artiodactyla</taxon>
        <taxon>Whippomorpha</taxon>
        <taxon>Cetacea</taxon>
        <taxon>Odontoceti</taxon>
        <taxon>Monodontidae</taxon>
        <taxon>Monodon</taxon>
    </lineage>
</organism>
<name>A0A8C6ASJ4_MONMO</name>
<evidence type="ECO:0000313" key="2">
    <source>
        <dbReference type="Proteomes" id="UP000694561"/>
    </source>
</evidence>
<proteinExistence type="predicted"/>